<sequence length="337" mass="35380">MSSRHDHFPRADAARRLAMRRAVADLDATWSAADTAPGGLLTAIAKLADAPADVAITRLLPWLADTGWLCGRLDAALALLAADPFARPPLRMVGGGNGGPGGLVLADCGAIRLTLQLRPFTANGAAPGTTVFVPGRAAIHILDCGGAALCAHRVVVSAAEEAGGFTAKDAAPCQTQPPRPLRTGETLLLDTARQSFTLQNRQARAGRDILYLELTVQPPSRLPIRAYDIASGRLTHVSASRRDSSFRAMALTLLRHLGRTDAAPLFVAETASEDFAARWTAMRELVALNPAAARPHLAAMAVADPHPEVRAAAAATHALFNKPSPSGEGSETCELVR</sequence>
<dbReference type="EMBL" id="CP009122">
    <property type="protein sequence ID" value="AJA10223.1"/>
    <property type="molecule type" value="Genomic_DNA"/>
</dbReference>
<evidence type="ECO:0008006" key="3">
    <source>
        <dbReference type="Google" id="ProtNLM"/>
    </source>
</evidence>
<dbReference type="InterPro" id="IPR016024">
    <property type="entry name" value="ARM-type_fold"/>
</dbReference>
<accession>A0A0A7PM04</accession>
<dbReference type="AlphaFoldDB" id="A0A0A7PM04"/>
<keyword evidence="2" id="KW-1185">Reference proteome</keyword>
<evidence type="ECO:0000313" key="2">
    <source>
        <dbReference type="Proteomes" id="UP000030907"/>
    </source>
</evidence>
<dbReference type="HOGENOM" id="CLU_823619_0_0_5"/>
<organism evidence="1 2">
    <name type="scientific">Sphingopyxis fribergensis</name>
    <dbReference type="NCBI Taxonomy" id="1515612"/>
    <lineage>
        <taxon>Bacteria</taxon>
        <taxon>Pseudomonadati</taxon>
        <taxon>Pseudomonadota</taxon>
        <taxon>Alphaproteobacteria</taxon>
        <taxon>Sphingomonadales</taxon>
        <taxon>Sphingomonadaceae</taxon>
        <taxon>Sphingopyxis</taxon>
    </lineage>
</organism>
<reference evidence="1 2" key="1">
    <citation type="journal article" date="2015" name="Int. J. Syst. Evol. Microbiol.">
        <title>Description of Sphingopyxis fribergensis sp. nov. - a soil bacterium with the ability to degrade styrene and phenylacetic acid.</title>
        <authorList>
            <person name="Oelschlagel M."/>
            <person name="Ruckert C."/>
            <person name="Kalinowski J."/>
            <person name="Schmidt G."/>
            <person name="Schlomann M."/>
            <person name="Tischler D."/>
        </authorList>
    </citation>
    <scope>NUCLEOTIDE SEQUENCE [LARGE SCALE GENOMIC DNA]</scope>
    <source>
        <strain evidence="1 2">Kp5.2</strain>
    </source>
</reference>
<name>A0A0A7PM04_9SPHN</name>
<dbReference type="SUPFAM" id="SSF48371">
    <property type="entry name" value="ARM repeat"/>
    <property type="match status" value="1"/>
</dbReference>
<protein>
    <recommendedName>
        <fullName evidence="3">HEAT repeat domain-containing protein</fullName>
    </recommendedName>
</protein>
<dbReference type="STRING" id="1515612.SKP52_16745"/>
<dbReference type="RefSeq" id="WP_160292436.1">
    <property type="nucleotide sequence ID" value="NZ_CP009122.1"/>
</dbReference>
<evidence type="ECO:0000313" key="1">
    <source>
        <dbReference type="EMBL" id="AJA10223.1"/>
    </source>
</evidence>
<proteinExistence type="predicted"/>
<gene>
    <name evidence="1" type="ORF">SKP52_16745</name>
</gene>
<dbReference type="Gene3D" id="1.25.10.10">
    <property type="entry name" value="Leucine-rich Repeat Variant"/>
    <property type="match status" value="1"/>
</dbReference>
<dbReference type="KEGG" id="sphk:SKP52_16745"/>
<dbReference type="InterPro" id="IPR011989">
    <property type="entry name" value="ARM-like"/>
</dbReference>
<dbReference type="Pfam" id="PF13646">
    <property type="entry name" value="HEAT_2"/>
    <property type="match status" value="1"/>
</dbReference>
<dbReference type="Proteomes" id="UP000030907">
    <property type="component" value="Chromosome"/>
</dbReference>